<sequence>MKRQRPAAAGIFGDGLELHRHVGRWSGRAHTVITLRPGTRARFSTNRFHDTWRVLSDEQGYVLGRTAGAMLAHADVFGLDDLADIGAVEAYRRMRATGVKGLNLEMLWAMEGAPTYRDRRSVRAERRRELVAELGPKPVPQPITRTTSHRQGSGALSAAAGCKAGRSPRRWKVERSSLSSRKEHSQGFALFP</sequence>
<feature type="domain" description="TfoX C-terminal" evidence="2">
    <location>
        <begin position="64"/>
        <end position="133"/>
    </location>
</feature>
<reference evidence="3" key="1">
    <citation type="submission" date="2022-06" db="EMBL/GenBank/DDBJ databases">
        <title>Novel species in genus nocardia.</title>
        <authorList>
            <person name="Li F."/>
        </authorList>
    </citation>
    <scope>NUCLEOTIDE SEQUENCE</scope>
    <source>
        <strain evidence="3">CDC141</strain>
    </source>
</reference>
<organism evidence="3 4">
    <name type="scientific">Nocardia pulmonis</name>
    <dbReference type="NCBI Taxonomy" id="2951408"/>
    <lineage>
        <taxon>Bacteria</taxon>
        <taxon>Bacillati</taxon>
        <taxon>Actinomycetota</taxon>
        <taxon>Actinomycetes</taxon>
        <taxon>Mycobacteriales</taxon>
        <taxon>Nocardiaceae</taxon>
        <taxon>Nocardia</taxon>
    </lineage>
</organism>
<dbReference type="AlphaFoldDB" id="A0A9X2EC63"/>
<accession>A0A9X2EC63</accession>
<feature type="region of interest" description="Disordered" evidence="1">
    <location>
        <begin position="136"/>
        <end position="192"/>
    </location>
</feature>
<name>A0A9X2EC63_9NOCA</name>
<protein>
    <submittedName>
        <fullName evidence="3">TfoX/Sxy family protein</fullName>
    </submittedName>
</protein>
<evidence type="ECO:0000256" key="1">
    <source>
        <dbReference type="SAM" id="MobiDB-lite"/>
    </source>
</evidence>
<dbReference type="InterPro" id="IPR007077">
    <property type="entry name" value="TfoX_C"/>
</dbReference>
<feature type="compositionally biased region" description="Basic and acidic residues" evidence="1">
    <location>
        <begin position="171"/>
        <end position="185"/>
    </location>
</feature>
<dbReference type="Pfam" id="PF04994">
    <property type="entry name" value="TfoX_C"/>
    <property type="match status" value="1"/>
</dbReference>
<dbReference type="Proteomes" id="UP001139157">
    <property type="component" value="Unassembled WGS sequence"/>
</dbReference>
<dbReference type="EMBL" id="JAMRXG010000011">
    <property type="protein sequence ID" value="MCM6776790.1"/>
    <property type="molecule type" value="Genomic_DNA"/>
</dbReference>
<gene>
    <name evidence="3" type="ORF">NDR86_25200</name>
</gene>
<proteinExistence type="predicted"/>
<evidence type="ECO:0000313" key="4">
    <source>
        <dbReference type="Proteomes" id="UP001139157"/>
    </source>
</evidence>
<keyword evidence="4" id="KW-1185">Reference proteome</keyword>
<evidence type="ECO:0000313" key="3">
    <source>
        <dbReference type="EMBL" id="MCM6776790.1"/>
    </source>
</evidence>
<dbReference type="RefSeq" id="WP_251915156.1">
    <property type="nucleotide sequence ID" value="NZ_JAMRXG010000011.1"/>
</dbReference>
<comment type="caution">
    <text evidence="3">The sequence shown here is derived from an EMBL/GenBank/DDBJ whole genome shotgun (WGS) entry which is preliminary data.</text>
</comment>
<evidence type="ECO:0000259" key="2">
    <source>
        <dbReference type="Pfam" id="PF04994"/>
    </source>
</evidence>
<dbReference type="Gene3D" id="1.10.150.20">
    <property type="entry name" value="5' to 3' exonuclease, C-terminal subdomain"/>
    <property type="match status" value="1"/>
</dbReference>